<proteinExistence type="predicted"/>
<sequence length="85" mass="9106">MQRDGELGRSITGIEVLVRHPTAVAEDRAPVPVSFQSSRSRTGPLNHVAPSTVVLATRAGDDRTLVEEFRRCATEQLAGPPSGAR</sequence>
<evidence type="ECO:0000313" key="2">
    <source>
        <dbReference type="Proteomes" id="UP000295124"/>
    </source>
</evidence>
<reference evidence="1 2" key="1">
    <citation type="submission" date="2019-03" db="EMBL/GenBank/DDBJ databases">
        <title>Draft genome sequences of novel Actinobacteria.</title>
        <authorList>
            <person name="Sahin N."/>
            <person name="Ay H."/>
            <person name="Saygin H."/>
        </authorList>
    </citation>
    <scope>NUCLEOTIDE SEQUENCE [LARGE SCALE GENOMIC DNA]</scope>
    <source>
        <strain evidence="1 2">JCM 13523</strain>
    </source>
</reference>
<protein>
    <submittedName>
        <fullName evidence="1">Uncharacterized protein</fullName>
    </submittedName>
</protein>
<name>A0A4R4ZR82_9ACTN</name>
<dbReference type="AlphaFoldDB" id="A0A4R4ZR82"/>
<keyword evidence="2" id="KW-1185">Reference proteome</keyword>
<dbReference type="Proteomes" id="UP000295124">
    <property type="component" value="Unassembled WGS sequence"/>
</dbReference>
<comment type="caution">
    <text evidence="1">The sequence shown here is derived from an EMBL/GenBank/DDBJ whole genome shotgun (WGS) entry which is preliminary data.</text>
</comment>
<gene>
    <name evidence="1" type="ORF">E1263_07345</name>
</gene>
<evidence type="ECO:0000313" key="1">
    <source>
        <dbReference type="EMBL" id="TDD61508.1"/>
    </source>
</evidence>
<dbReference type="EMBL" id="SMKX01000014">
    <property type="protein sequence ID" value="TDD61508.1"/>
    <property type="molecule type" value="Genomic_DNA"/>
</dbReference>
<accession>A0A4R4ZR82</accession>
<organism evidence="1 2">
    <name type="scientific">Kribbella antibiotica</name>
    <dbReference type="NCBI Taxonomy" id="190195"/>
    <lineage>
        <taxon>Bacteria</taxon>
        <taxon>Bacillati</taxon>
        <taxon>Actinomycetota</taxon>
        <taxon>Actinomycetes</taxon>
        <taxon>Propionibacteriales</taxon>
        <taxon>Kribbellaceae</taxon>
        <taxon>Kribbella</taxon>
    </lineage>
</organism>
<dbReference type="RefSeq" id="WP_132166408.1">
    <property type="nucleotide sequence ID" value="NZ_SMKX01000014.1"/>
</dbReference>